<evidence type="ECO:0000256" key="2">
    <source>
        <dbReference type="ARBA" id="ARBA00023125"/>
    </source>
</evidence>
<dbReference type="AlphaFoldDB" id="A0A2S1SHD3"/>
<dbReference type="RefSeq" id="WP_108903565.1">
    <property type="nucleotide sequence ID" value="NZ_CP029187.1"/>
</dbReference>
<name>A0A2S1SHD3_9FLAO</name>
<keyword evidence="1 3" id="KW-0597">Phosphoprotein</keyword>
<dbReference type="InterPro" id="IPR058245">
    <property type="entry name" value="NreC/VraR/RcsB-like_REC"/>
</dbReference>
<dbReference type="GO" id="GO:0003677">
    <property type="term" value="F:DNA binding"/>
    <property type="evidence" value="ECO:0007669"/>
    <property type="project" value="UniProtKB-KW"/>
</dbReference>
<keyword evidence="7" id="KW-1185">Reference proteome</keyword>
<dbReference type="InterPro" id="IPR001789">
    <property type="entry name" value="Sig_transdc_resp-reg_receiver"/>
</dbReference>
<feature type="modified residue" description="4-aspartylphosphate" evidence="3">
    <location>
        <position position="58"/>
    </location>
</feature>
<dbReference type="Proteomes" id="UP000244937">
    <property type="component" value="Chromosome"/>
</dbReference>
<dbReference type="SMART" id="SM00421">
    <property type="entry name" value="HTH_LUXR"/>
    <property type="match status" value="1"/>
</dbReference>
<dbReference type="Pfam" id="PF00072">
    <property type="entry name" value="Response_reg"/>
    <property type="match status" value="1"/>
</dbReference>
<evidence type="ECO:0000259" key="5">
    <source>
        <dbReference type="PROSITE" id="PS50110"/>
    </source>
</evidence>
<dbReference type="PANTHER" id="PTHR43214:SF43">
    <property type="entry name" value="TWO-COMPONENT RESPONSE REGULATOR"/>
    <property type="match status" value="1"/>
</dbReference>
<dbReference type="InterPro" id="IPR016032">
    <property type="entry name" value="Sig_transdc_resp-reg_C-effctor"/>
</dbReference>
<dbReference type="InterPro" id="IPR039420">
    <property type="entry name" value="WalR-like"/>
</dbReference>
<dbReference type="CDD" id="cd06170">
    <property type="entry name" value="LuxR_C_like"/>
    <property type="match status" value="1"/>
</dbReference>
<dbReference type="Gene3D" id="3.40.50.2300">
    <property type="match status" value="1"/>
</dbReference>
<evidence type="ECO:0000256" key="1">
    <source>
        <dbReference type="ARBA" id="ARBA00022553"/>
    </source>
</evidence>
<dbReference type="GO" id="GO:0000160">
    <property type="term" value="P:phosphorelay signal transduction system"/>
    <property type="evidence" value="ECO:0007669"/>
    <property type="project" value="InterPro"/>
</dbReference>
<proteinExistence type="predicted"/>
<protein>
    <submittedName>
        <fullName evidence="6">DNA-binding response regulator</fullName>
    </submittedName>
</protein>
<accession>A0A2S1SHD3</accession>
<dbReference type="InterPro" id="IPR000792">
    <property type="entry name" value="Tscrpt_reg_LuxR_C"/>
</dbReference>
<evidence type="ECO:0000259" key="4">
    <source>
        <dbReference type="PROSITE" id="PS50043"/>
    </source>
</evidence>
<dbReference type="SUPFAM" id="SSF46894">
    <property type="entry name" value="C-terminal effector domain of the bipartite response regulators"/>
    <property type="match status" value="1"/>
</dbReference>
<dbReference type="PROSITE" id="PS00622">
    <property type="entry name" value="HTH_LUXR_1"/>
    <property type="match status" value="1"/>
</dbReference>
<evidence type="ECO:0000313" key="6">
    <source>
        <dbReference type="EMBL" id="AWI25779.1"/>
    </source>
</evidence>
<sequence>MSYQKLKLLIADDHQLFIGGLKLILQEHLGTEISEFALNGKEAIDKCMKQDFDIVLMDINMPVIDGIEATREIKSHRPNIKILMVSMMSDFDTVNRVFKAGADGLLIKNANASEFIRAFQTVQGNGIYLSPQLSDFFAKDKAGKPVTKGDYIQFSEQVVTPREKSILKMIAEGFTNQEIAETLFLSVKTVNTHRNNMLAKLNLPNTAALVKFAIDNKLV</sequence>
<feature type="domain" description="Response regulatory" evidence="5">
    <location>
        <begin position="7"/>
        <end position="123"/>
    </location>
</feature>
<dbReference type="EMBL" id="CP029187">
    <property type="protein sequence ID" value="AWI25779.1"/>
    <property type="molecule type" value="Genomic_DNA"/>
</dbReference>
<dbReference type="PANTHER" id="PTHR43214">
    <property type="entry name" value="TWO-COMPONENT RESPONSE REGULATOR"/>
    <property type="match status" value="1"/>
</dbReference>
<dbReference type="SMART" id="SM00448">
    <property type="entry name" value="REC"/>
    <property type="match status" value="1"/>
</dbReference>
<dbReference type="PROSITE" id="PS50110">
    <property type="entry name" value="RESPONSE_REGULATORY"/>
    <property type="match status" value="1"/>
</dbReference>
<gene>
    <name evidence="6" type="ORF">HYN49_07620</name>
</gene>
<dbReference type="OrthoDB" id="9795108at2"/>
<dbReference type="Pfam" id="PF00196">
    <property type="entry name" value="GerE"/>
    <property type="match status" value="1"/>
</dbReference>
<dbReference type="GO" id="GO:0006355">
    <property type="term" value="P:regulation of DNA-templated transcription"/>
    <property type="evidence" value="ECO:0007669"/>
    <property type="project" value="InterPro"/>
</dbReference>
<evidence type="ECO:0000313" key="7">
    <source>
        <dbReference type="Proteomes" id="UP000244937"/>
    </source>
</evidence>
<dbReference type="CDD" id="cd17535">
    <property type="entry name" value="REC_NarL-like"/>
    <property type="match status" value="1"/>
</dbReference>
<dbReference type="InterPro" id="IPR011006">
    <property type="entry name" value="CheY-like_superfamily"/>
</dbReference>
<organism evidence="6 7">
    <name type="scientific">Flavobacterium pallidum</name>
    <dbReference type="NCBI Taxonomy" id="2172098"/>
    <lineage>
        <taxon>Bacteria</taxon>
        <taxon>Pseudomonadati</taxon>
        <taxon>Bacteroidota</taxon>
        <taxon>Flavobacteriia</taxon>
        <taxon>Flavobacteriales</taxon>
        <taxon>Flavobacteriaceae</taxon>
        <taxon>Flavobacterium</taxon>
    </lineage>
</organism>
<dbReference type="PROSITE" id="PS50043">
    <property type="entry name" value="HTH_LUXR_2"/>
    <property type="match status" value="1"/>
</dbReference>
<feature type="domain" description="HTH luxR-type" evidence="4">
    <location>
        <begin position="152"/>
        <end position="217"/>
    </location>
</feature>
<reference evidence="6 7" key="1">
    <citation type="submission" date="2018-05" db="EMBL/GenBank/DDBJ databases">
        <title>Genome sequencing of Flavobacterium sp. HYN0049.</title>
        <authorList>
            <person name="Yi H."/>
            <person name="Baek C."/>
        </authorList>
    </citation>
    <scope>NUCLEOTIDE SEQUENCE [LARGE SCALE GENOMIC DNA]</scope>
    <source>
        <strain evidence="6 7">HYN0049</strain>
    </source>
</reference>
<dbReference type="SUPFAM" id="SSF52172">
    <property type="entry name" value="CheY-like"/>
    <property type="match status" value="1"/>
</dbReference>
<dbReference type="PRINTS" id="PR00038">
    <property type="entry name" value="HTHLUXR"/>
</dbReference>
<keyword evidence="2 6" id="KW-0238">DNA-binding</keyword>
<dbReference type="KEGG" id="fpal:HYN49_07620"/>
<evidence type="ECO:0000256" key="3">
    <source>
        <dbReference type="PROSITE-ProRule" id="PRU00169"/>
    </source>
</evidence>